<organism evidence="1 2">
    <name type="scientific">Dendrobium chrysotoxum</name>
    <name type="common">Orchid</name>
    <dbReference type="NCBI Taxonomy" id="161865"/>
    <lineage>
        <taxon>Eukaryota</taxon>
        <taxon>Viridiplantae</taxon>
        <taxon>Streptophyta</taxon>
        <taxon>Embryophyta</taxon>
        <taxon>Tracheophyta</taxon>
        <taxon>Spermatophyta</taxon>
        <taxon>Magnoliopsida</taxon>
        <taxon>Liliopsida</taxon>
        <taxon>Asparagales</taxon>
        <taxon>Orchidaceae</taxon>
        <taxon>Epidendroideae</taxon>
        <taxon>Malaxideae</taxon>
        <taxon>Dendrobiinae</taxon>
        <taxon>Dendrobium</taxon>
    </lineage>
</organism>
<dbReference type="AlphaFoldDB" id="A0AAV7HF67"/>
<evidence type="ECO:0000313" key="2">
    <source>
        <dbReference type="Proteomes" id="UP000775213"/>
    </source>
</evidence>
<evidence type="ECO:0000313" key="1">
    <source>
        <dbReference type="EMBL" id="KAH0466070.1"/>
    </source>
</evidence>
<keyword evidence="2" id="KW-1185">Reference proteome</keyword>
<comment type="caution">
    <text evidence="1">The sequence shown here is derived from an EMBL/GenBank/DDBJ whole genome shotgun (WGS) entry which is preliminary data.</text>
</comment>
<accession>A0AAV7HF67</accession>
<gene>
    <name evidence="1" type="ORF">IEQ34_006173</name>
</gene>
<proteinExistence type="predicted"/>
<reference evidence="1 2" key="1">
    <citation type="journal article" date="2021" name="Hortic Res">
        <title>Chromosome-scale assembly of the Dendrobium chrysotoxum genome enhances the understanding of orchid evolution.</title>
        <authorList>
            <person name="Zhang Y."/>
            <person name="Zhang G.Q."/>
            <person name="Zhang D."/>
            <person name="Liu X.D."/>
            <person name="Xu X.Y."/>
            <person name="Sun W.H."/>
            <person name="Yu X."/>
            <person name="Zhu X."/>
            <person name="Wang Z.W."/>
            <person name="Zhao X."/>
            <person name="Zhong W.Y."/>
            <person name="Chen H."/>
            <person name="Yin W.L."/>
            <person name="Huang T."/>
            <person name="Niu S.C."/>
            <person name="Liu Z.J."/>
        </authorList>
    </citation>
    <scope>NUCLEOTIDE SEQUENCE [LARGE SCALE GENOMIC DNA]</scope>
    <source>
        <strain evidence="1">Lindl</strain>
    </source>
</reference>
<name>A0AAV7HF67_DENCH</name>
<sequence>MLIGVCKGRLTSPGGIVDICGADSSTTSTGEKECWLANDFDEIKLAIISSFEMLILSFQISILYMKENLQRLKRNKLMKEKHLNEEN</sequence>
<dbReference type="Proteomes" id="UP000775213">
    <property type="component" value="Unassembled WGS sequence"/>
</dbReference>
<protein>
    <submittedName>
        <fullName evidence="1">Uncharacterized protein</fullName>
    </submittedName>
</protein>
<dbReference type="EMBL" id="JAGFBR010000006">
    <property type="protein sequence ID" value="KAH0466070.1"/>
    <property type="molecule type" value="Genomic_DNA"/>
</dbReference>